<gene>
    <name evidence="2" type="ORF">EYC82_01055</name>
</gene>
<evidence type="ECO:0000256" key="1">
    <source>
        <dbReference type="SAM" id="SignalP"/>
    </source>
</evidence>
<dbReference type="RefSeq" id="WP_279247700.1">
    <property type="nucleotide sequence ID" value="NZ_SHNO01000001.1"/>
</dbReference>
<reference evidence="2" key="1">
    <citation type="submission" date="2019-02" db="EMBL/GenBank/DDBJ databases">
        <authorList>
            <person name="Li S.-H."/>
        </authorList>
    </citation>
    <scope>NUCLEOTIDE SEQUENCE</scope>
    <source>
        <strain evidence="2">IMCC11814</strain>
    </source>
</reference>
<organism evidence="2 3">
    <name type="scientific">Candidatus Marimicrobium litorale</name>
    <dbReference type="NCBI Taxonomy" id="2518991"/>
    <lineage>
        <taxon>Bacteria</taxon>
        <taxon>Pseudomonadati</taxon>
        <taxon>Pseudomonadota</taxon>
        <taxon>Gammaproteobacteria</taxon>
        <taxon>Cellvibrionales</taxon>
        <taxon>Halieaceae</taxon>
        <taxon>Marimicrobium</taxon>
    </lineage>
</organism>
<evidence type="ECO:0000313" key="3">
    <source>
        <dbReference type="Proteomes" id="UP001143304"/>
    </source>
</evidence>
<comment type="caution">
    <text evidence="2">The sequence shown here is derived from an EMBL/GenBank/DDBJ whole genome shotgun (WGS) entry which is preliminary data.</text>
</comment>
<protein>
    <recommendedName>
        <fullName evidence="4">PEP-CTERM protein-sorting domain-containing protein</fullName>
    </recommendedName>
</protein>
<feature type="signal peptide" evidence="1">
    <location>
        <begin position="1"/>
        <end position="22"/>
    </location>
</feature>
<sequence>MPRSRLLRSLVLVTIACSGLHASIARSALIELQPSALFAGPGDSIALDIVVGGLGSAAPDALGAFDISVGFDVSSISFTGYSLGNFLGDVGLAEAIDASAGDMGGAVNVAEVSLLAASDLDLLQSDSFVLATLAFDVVNLGPSDFTQLSVLSGPLLVDAFGSPLSVTSLSGASVRGVSSPGTLMLLVASMLGWSMVRYRQPI</sequence>
<dbReference type="Gene3D" id="2.60.40.680">
    <property type="match status" value="1"/>
</dbReference>
<evidence type="ECO:0000313" key="2">
    <source>
        <dbReference type="EMBL" id="MCX2975942.1"/>
    </source>
</evidence>
<dbReference type="SUPFAM" id="SSF49384">
    <property type="entry name" value="Carbohydrate-binding domain"/>
    <property type="match status" value="1"/>
</dbReference>
<dbReference type="Proteomes" id="UP001143304">
    <property type="component" value="Unassembled WGS sequence"/>
</dbReference>
<keyword evidence="3" id="KW-1185">Reference proteome</keyword>
<name>A0ABT3T111_9GAMM</name>
<feature type="chain" id="PRO_5045681942" description="PEP-CTERM protein-sorting domain-containing protein" evidence="1">
    <location>
        <begin position="23"/>
        <end position="202"/>
    </location>
</feature>
<dbReference type="InterPro" id="IPR008965">
    <property type="entry name" value="CBM2/CBM3_carb-bd_dom_sf"/>
</dbReference>
<keyword evidence="1" id="KW-0732">Signal</keyword>
<evidence type="ECO:0008006" key="4">
    <source>
        <dbReference type="Google" id="ProtNLM"/>
    </source>
</evidence>
<proteinExistence type="predicted"/>
<accession>A0ABT3T111</accession>
<dbReference type="EMBL" id="SHNO01000001">
    <property type="protein sequence ID" value="MCX2975942.1"/>
    <property type="molecule type" value="Genomic_DNA"/>
</dbReference>